<sequence length="2184" mass="246127">MSGPSLKVEKIFYEESKVSPVESHSSRPIWNDQISRSVAEITQEQLWNGLSSLYDSNEDLKAEAASLDPTSRDPNARDNGELLDGLLDTFINGANKVLDELTIIGNAHPILAIAIYAFHEVIKLDIARRENNKKVLVVVLEMQNMLGPMFQLRNLDHNHMPQREKEIHEKRLKEIVEQITQDIKVCRSDITHFINRKFVYKLVLAKGYERKFAGHIETFLRRRNELQTVISEYTAIGISSANVALAEIGKKVEVADEKLDKIAEVLFRGLDTPREKDVFKFMQQHGGPEKCVNDLDLLPKLILKAGESTKPGKVTVTNRAELEEIRKELSEALSEDLDKVLDKHFLRFEKVLQVQNNNMKRMASHLENQGAMMQTQASQLGQILDTVTTIMVMEEGKYRAKAVKLKDPEIQRVWTQMNLTSVVKAKVFVLTFRDHIRLDHSSAPTPSIGTPIPYTSQLPEEHVNSLLRTPISVTSSVYRPPLKMTESNRDLHTLQLAMNSIDAQESSASQRLPLHSENGRVITNDTPSVNVKERSQNGPEMPTPALGLTISDTTELQPLAAMPEPQIHPHLEPTQKPSLPVNTGNKSDDWVLEYIDAAYVKPIVEAMDEDGSGFISVQEANRFALARPAGMSLLHWMAYWAAGWHINLAKYQKEIYTVLLQISDIVPRVLVTNSIYVDDYLDVPILTRLDALLRSIRPVPDNVRKDHNLIEVANIMASLQMERLRTNLADMGHVIESSLDATTIAGGSSRVETWILPLVLLLLQRHRDVLRLAKTVVLDPREFDAHVQSLMSVFSVFDERIEYLEARFRQLHSDIDAQFHNFAYGMFFAAYKKDEFNTYDHTLLSKVRELWRPDDVPNKPGVLPDTSILTKPIGETFNPDDPIIDATAPLPDGYVSHPIEGEWSGWFQPSEGTPYYLRPHRCVIHPIVDNKLVGRAEAFCGAVDIHGTAERVQTQPSSADLRVEFYFSPENSRYGQQLCRGTYNAEKDIIEGTYTWFWPSTPVQLGVAPQPFFNGSDMEGAPAVGVSMDENLEAGVNTLVRPPPSNDFTPLLDTEPSQDVQTLEFNQVETILQVKSPLVNVDGGNHDRSYTGLEVGPPVTFDPQTAISEDRIDGRFVLSRIPIHLLRFRYLLDGSGVPPCWRVWPLARKRWSFAIEAILHQTRWRINSSKVFNQALAERRKWIYLSMRWYIANPDPARGGWSPFEPLSRNDWEAYETLESYVPPTNARLYERTAHYLARREVHIMPVGRLPCDVCNWDLCFRRQQCIYCKDDHLLLDHRDVDICYNCIDKPVPFREVTHSKSHSLLRSPYRIHKYEYKNVIAEARFISARVKNMFRAQEEQRNELNKHHHRRGGRGKKGKLGNDTDRKTSSTDSDPIYCACCAETVSLPCWVCIVCSPYVFFCSRCERNNASVTNWAAFYHSKKEHQILRIFDTVEVKVFRDGNNVGVQLEEINTTISSLEKKINKQLQEGKETKGVVDEMAKKVGISWSDEHSNLQSFAEGAESSSYDHGIAADSARITGISTPTDVEGTTTQPLESLHERITGNGVNQSELERRLEILEAKLGTSKSKHEKDIGVKIDALEAKMDELFILIQPTTPILLAMPDILRDSTVGLIINTLSKGRLLPFADQKRGWLPPAHFVSPPPSFASADETPIKEPESVVVIPTEETPEKGVVVDRSPLDSPLPPPPPISSSSGKKSPDVVVDVVPESVMAKSFDPNLVTWYDDNDQDNPQNWSLAKRILVLFWISLLTFSIYIGSAIYTPSIPGVTEHFDVSLTTATLGLSLYVIGYGIGPILFSPLSELPSVGRTPVYMATLFVFAILQIPTIYAPNIHTLLAMRFWAGFVGSPALATGGASIQDIFSPMKLPYVFIVWSCGAVCGPVLGPVIGGFAAQNKDWRWPIFELLWLSSFTFIVLMLWLPETNAETILLKRARRLRERTGNLNLYSESELKQAHMSGSDVVFEALLRPFQLMIEPAVFYVNVYLALAYAIFYLWFEAFPLVYDGIYHFKLGQSGLPFIGLIVTCILTSIGYICWNYYYVEPRFKETGSMEPESRLAVSLVASVFIPISLFMFGWTSRSSIHWIVPTIGAALYLPGLFLLFQSVLVYLPMSYPTYAASVLAGNDLFRSCVAGAFPLFGRAMYLKLSIAGGCSLLAGLSIVFIPGLWFLYKYGARIRARSKYACHV</sequence>
<reference evidence="1" key="1">
    <citation type="submission" date="2021-10" db="EMBL/GenBank/DDBJ databases">
        <title>Psilocybe cubensis genome.</title>
        <authorList>
            <person name="Mckernan K.J."/>
            <person name="Crawford S."/>
            <person name="Trippe A."/>
            <person name="Kane L.T."/>
            <person name="Mclaughlin S."/>
        </authorList>
    </citation>
    <scope>NUCLEOTIDE SEQUENCE</scope>
    <source>
        <strain evidence="1">MGC-MH-2018</strain>
    </source>
</reference>
<proteinExistence type="predicted"/>
<dbReference type="EMBL" id="JAFIQS020000009">
    <property type="protein sequence ID" value="KAH9477533.1"/>
    <property type="molecule type" value="Genomic_DNA"/>
</dbReference>
<comment type="caution">
    <text evidence="1">The sequence shown here is derived from an EMBL/GenBank/DDBJ whole genome shotgun (WGS) entry which is preliminary data.</text>
</comment>
<protein>
    <submittedName>
        <fullName evidence="1">Caffeine resistance protein 5</fullName>
    </submittedName>
</protein>
<gene>
    <name evidence="1" type="ORF">JR316_0009753</name>
</gene>
<keyword evidence="2" id="KW-1185">Reference proteome</keyword>
<evidence type="ECO:0000313" key="2">
    <source>
        <dbReference type="Proteomes" id="UP000664032"/>
    </source>
</evidence>
<accession>A0ACB8GPG2</accession>
<name>A0ACB8GPG2_PSICU</name>
<dbReference type="Proteomes" id="UP000664032">
    <property type="component" value="Unassembled WGS sequence"/>
</dbReference>
<organism evidence="1 2">
    <name type="scientific">Psilocybe cubensis</name>
    <name type="common">Psychedelic mushroom</name>
    <name type="synonym">Stropharia cubensis</name>
    <dbReference type="NCBI Taxonomy" id="181762"/>
    <lineage>
        <taxon>Eukaryota</taxon>
        <taxon>Fungi</taxon>
        <taxon>Dikarya</taxon>
        <taxon>Basidiomycota</taxon>
        <taxon>Agaricomycotina</taxon>
        <taxon>Agaricomycetes</taxon>
        <taxon>Agaricomycetidae</taxon>
        <taxon>Agaricales</taxon>
        <taxon>Agaricineae</taxon>
        <taxon>Strophariaceae</taxon>
        <taxon>Psilocybe</taxon>
    </lineage>
</organism>
<evidence type="ECO:0000313" key="1">
    <source>
        <dbReference type="EMBL" id="KAH9477533.1"/>
    </source>
</evidence>